<organism evidence="2 3">
    <name type="scientific">Ilex paraguariensis</name>
    <name type="common">yerba mate</name>
    <dbReference type="NCBI Taxonomy" id="185542"/>
    <lineage>
        <taxon>Eukaryota</taxon>
        <taxon>Viridiplantae</taxon>
        <taxon>Streptophyta</taxon>
        <taxon>Embryophyta</taxon>
        <taxon>Tracheophyta</taxon>
        <taxon>Spermatophyta</taxon>
        <taxon>Magnoliopsida</taxon>
        <taxon>eudicotyledons</taxon>
        <taxon>Gunneridae</taxon>
        <taxon>Pentapetalae</taxon>
        <taxon>asterids</taxon>
        <taxon>campanulids</taxon>
        <taxon>Aquifoliales</taxon>
        <taxon>Aquifoliaceae</taxon>
        <taxon>Ilex</taxon>
    </lineage>
</organism>
<feature type="compositionally biased region" description="Basic and acidic residues" evidence="1">
    <location>
        <begin position="65"/>
        <end position="74"/>
    </location>
</feature>
<name>A0ABC8S581_9AQUA</name>
<feature type="region of interest" description="Disordered" evidence="1">
    <location>
        <begin position="1"/>
        <end position="74"/>
    </location>
</feature>
<feature type="region of interest" description="Disordered" evidence="1">
    <location>
        <begin position="93"/>
        <end position="113"/>
    </location>
</feature>
<dbReference type="PANTHER" id="PTHR13448">
    <property type="entry name" value="TRANSMEMBRANE PROTEIN 214"/>
    <property type="match status" value="1"/>
</dbReference>
<dbReference type="PANTHER" id="PTHR13448:SF14">
    <property type="entry name" value="F26K24.17 PROTEIN"/>
    <property type="match status" value="1"/>
</dbReference>
<dbReference type="EMBL" id="CAUOFW020002258">
    <property type="protein sequence ID" value="CAK9152300.1"/>
    <property type="molecule type" value="Genomic_DNA"/>
</dbReference>
<feature type="compositionally biased region" description="Acidic residues" evidence="1">
    <location>
        <begin position="99"/>
        <end position="110"/>
    </location>
</feature>
<dbReference type="AlphaFoldDB" id="A0ABC8S581"/>
<evidence type="ECO:0000313" key="3">
    <source>
        <dbReference type="Proteomes" id="UP001642360"/>
    </source>
</evidence>
<dbReference type="InterPro" id="IPR019308">
    <property type="entry name" value="TMEM214"/>
</dbReference>
<sequence length="312" mass="34811">MEHQSVQSESNSHIEDNTSNNHGWQKVTYAKRQRKTLAKPAATGNSIPNGSSISGGETVFTSLEKQSEERRRRIEAQRAAVLADVEAPVRLSGKKRDDDYEEGDETDSEAVENGKLEEKKLVKAKKPKKPKVTVAEAAAKIDAADLVAFLADIMGSYESQEEILLMRFADYFGQAFSAVNASQFPWLKLFRESTVAKIADIPVSHISEAVYKTSIDWINQRSYEALRSFVLWLLDSILADVASQQAGPKGSKKGVQQTFSKSQVAIFLVLAMVLRRKPDVLIHVFPKLKENSKYQGQDKLPVIVWMIAQVNK</sequence>
<comment type="caution">
    <text evidence="2">The sequence shown here is derived from an EMBL/GenBank/DDBJ whole genome shotgun (WGS) entry which is preliminary data.</text>
</comment>
<feature type="compositionally biased region" description="Low complexity" evidence="1">
    <location>
        <begin position="44"/>
        <end position="56"/>
    </location>
</feature>
<proteinExistence type="predicted"/>
<evidence type="ECO:0000313" key="2">
    <source>
        <dbReference type="EMBL" id="CAK9152300.1"/>
    </source>
</evidence>
<gene>
    <name evidence="2" type="ORF">ILEXP_LOCUS20519</name>
</gene>
<dbReference type="Proteomes" id="UP001642360">
    <property type="component" value="Unassembled WGS sequence"/>
</dbReference>
<protein>
    <submittedName>
        <fullName evidence="2">Uncharacterized protein</fullName>
    </submittedName>
</protein>
<accession>A0ABC8S581</accession>
<feature type="compositionally biased region" description="Polar residues" evidence="1">
    <location>
        <begin position="1"/>
        <end position="23"/>
    </location>
</feature>
<keyword evidence="3" id="KW-1185">Reference proteome</keyword>
<reference evidence="2 3" key="1">
    <citation type="submission" date="2024-02" db="EMBL/GenBank/DDBJ databases">
        <authorList>
            <person name="Vignale AGUSTIN F."/>
            <person name="Sosa J E."/>
            <person name="Modenutti C."/>
        </authorList>
    </citation>
    <scope>NUCLEOTIDE SEQUENCE [LARGE SCALE GENOMIC DNA]</scope>
</reference>
<evidence type="ECO:0000256" key="1">
    <source>
        <dbReference type="SAM" id="MobiDB-lite"/>
    </source>
</evidence>